<evidence type="ECO:0000313" key="2">
    <source>
        <dbReference type="Proteomes" id="UP001259982"/>
    </source>
</evidence>
<organism evidence="1 2">
    <name type="scientific">Spectribacter acetivorans</name>
    <dbReference type="NCBI Taxonomy" id="3075603"/>
    <lineage>
        <taxon>Bacteria</taxon>
        <taxon>Pseudomonadati</taxon>
        <taxon>Pseudomonadota</taxon>
        <taxon>Gammaproteobacteria</taxon>
        <taxon>Salinisphaerales</taxon>
        <taxon>Salinisphaeraceae</taxon>
        <taxon>Spectribacter</taxon>
    </lineage>
</organism>
<gene>
    <name evidence="1" type="ORF">RM531_10315</name>
</gene>
<evidence type="ECO:0000313" key="1">
    <source>
        <dbReference type="EMBL" id="MDT0618867.1"/>
    </source>
</evidence>
<dbReference type="EMBL" id="JAVRHY010000008">
    <property type="protein sequence ID" value="MDT0618867.1"/>
    <property type="molecule type" value="Genomic_DNA"/>
</dbReference>
<accession>A0ABU3B8R5</accession>
<sequence length="317" mass="35799">MDNEHGQPRRVGVELEFSGLGIETIVRIVKSVLGGEIDPISPYEYKVRETALGDFGIELDYAYLKKLGRRDQPAADIERLSEDLLAAVAKQVVPFEIVGPPVPIDRLGELEPLITALREAGARGTDDSPIYAFGLHLNPELPALDAATIHAYLRSFAVLFDWLQKVSRVDISRRVFPYIQPFPRAYVDRLLETGTPDLGALIDDYLTHNPTRNRALDMLPLWRHLDAARVDAVIDDQLVNARPTLHYRLPNCEIENPDWQLIQPWQHWLAVEHLAADPAALEEACIAYRAHRDKWLSGLVGNWADQAGEWAWVPDDR</sequence>
<name>A0ABU3B8R5_9GAMM</name>
<reference evidence="1 2" key="1">
    <citation type="submission" date="2023-09" db="EMBL/GenBank/DDBJ databases">
        <authorList>
            <person name="Rey-Velasco X."/>
        </authorList>
    </citation>
    <scope>NUCLEOTIDE SEQUENCE [LARGE SCALE GENOMIC DNA]</scope>
    <source>
        <strain evidence="1 2">P385</strain>
    </source>
</reference>
<protein>
    <submittedName>
        <fullName evidence="1">Amidoligase family protein</fullName>
    </submittedName>
</protein>
<dbReference type="RefSeq" id="WP_311659092.1">
    <property type="nucleotide sequence ID" value="NZ_JAVRHY010000008.1"/>
</dbReference>
<proteinExistence type="predicted"/>
<dbReference type="Pfam" id="PF12224">
    <property type="entry name" value="Amidoligase_2"/>
    <property type="match status" value="1"/>
</dbReference>
<dbReference type="Proteomes" id="UP001259982">
    <property type="component" value="Unassembled WGS sequence"/>
</dbReference>
<comment type="caution">
    <text evidence="1">The sequence shown here is derived from an EMBL/GenBank/DDBJ whole genome shotgun (WGS) entry which is preliminary data.</text>
</comment>
<keyword evidence="2" id="KW-1185">Reference proteome</keyword>
<dbReference type="InterPro" id="IPR022025">
    <property type="entry name" value="Amidoligase_2"/>
</dbReference>